<dbReference type="InterPro" id="IPR042226">
    <property type="entry name" value="eFR1_2_sf"/>
</dbReference>
<dbReference type="GO" id="GO:0003747">
    <property type="term" value="F:translation release factor activity"/>
    <property type="evidence" value="ECO:0007669"/>
    <property type="project" value="InterPro"/>
</dbReference>
<comment type="caution">
    <text evidence="1">The sequence shown here is derived from an EMBL/GenBank/DDBJ whole genome shotgun (WGS) entry which is preliminary data.</text>
</comment>
<dbReference type="SUPFAM" id="SSF55315">
    <property type="entry name" value="L30e-like"/>
    <property type="match status" value="1"/>
</dbReference>
<accession>A0A7C2BDT5</accession>
<dbReference type="InterPro" id="IPR029064">
    <property type="entry name" value="Ribosomal_eL30-like_sf"/>
</dbReference>
<dbReference type="PANTHER" id="PTHR10113">
    <property type="entry name" value="PEPTIDE CHAIN RELEASE FACTOR SUBUNIT 1"/>
    <property type="match status" value="1"/>
</dbReference>
<dbReference type="AlphaFoldDB" id="A0A7C2BDT5"/>
<dbReference type="SUPFAM" id="SSF53137">
    <property type="entry name" value="Translational machinery components"/>
    <property type="match status" value="1"/>
</dbReference>
<organism evidence="1">
    <name type="scientific">Thermomicrobium roseum</name>
    <dbReference type="NCBI Taxonomy" id="500"/>
    <lineage>
        <taxon>Bacteria</taxon>
        <taxon>Pseudomonadati</taxon>
        <taxon>Thermomicrobiota</taxon>
        <taxon>Thermomicrobia</taxon>
        <taxon>Thermomicrobiales</taxon>
        <taxon>Thermomicrobiaceae</taxon>
        <taxon>Thermomicrobium</taxon>
    </lineage>
</organism>
<proteinExistence type="predicted"/>
<name>A0A7C2BDT5_THERO</name>
<reference evidence="1" key="1">
    <citation type="journal article" date="2020" name="mSystems">
        <title>Genome- and Community-Level Interaction Insights into Carbon Utilization and Element Cycling Functions of Hydrothermarchaeota in Hydrothermal Sediment.</title>
        <authorList>
            <person name="Zhou Z."/>
            <person name="Liu Y."/>
            <person name="Xu W."/>
            <person name="Pan J."/>
            <person name="Luo Z.H."/>
            <person name="Li M."/>
        </authorList>
    </citation>
    <scope>NUCLEOTIDE SEQUENCE [LARGE SCALE GENOMIC DNA]</scope>
    <source>
        <strain evidence="1">SpSt-222</strain>
    </source>
</reference>
<dbReference type="Gene3D" id="3.30.1330.30">
    <property type="match status" value="1"/>
</dbReference>
<sequence>MEITRREVEGLGALRSDQWPIVSLYLRVDKEHVTDDHYSIRLKNLLRELEQAKVQIGLTRAQAVAVDEDIERIREFFRDHGDEFGQGVALFASSRAGIWRVYHVPREVGNEADLDFRPVIGRLVRVVEFFEPVCTCLISRDRARIFSGHLAVFREVAVRLDEEVPGQHGQGGWSQARFARHIEDHVRQHFQRVGQVLFQLFEQEPFRFLVVAGPDEVVMDFVDGLHPYLRERYVGSFNCLMESTAKQVQEETKRIITAWQRQERERYLDLVLEEALSQDMAVVGLDRVVEVVQMRNVNALVIDDSLSAPGKYCLRCGALQAIGSDVTECQFCGGPVRARQNIVPEVYAEAYRQNANLVFLTEPDLRARLQPYGGIGAILRYRIGAPTTA</sequence>
<dbReference type="EMBL" id="DSJL01000007">
    <property type="protein sequence ID" value="HEF64527.1"/>
    <property type="molecule type" value="Genomic_DNA"/>
</dbReference>
<dbReference type="InterPro" id="IPR004403">
    <property type="entry name" value="Peptide_chain-rel_eRF1/aRF1"/>
</dbReference>
<protein>
    <submittedName>
        <fullName evidence="1">Peptide chain release factor 1</fullName>
    </submittedName>
</protein>
<dbReference type="InterPro" id="IPR041202">
    <property type="entry name" value="BaeRF_family10"/>
</dbReference>
<gene>
    <name evidence="1" type="ORF">ENP47_02810</name>
</gene>
<dbReference type="Gene3D" id="3.30.420.60">
    <property type="entry name" value="eRF1 domain 2"/>
    <property type="match status" value="1"/>
</dbReference>
<dbReference type="Pfam" id="PF18854">
    <property type="entry name" value="baeRF_family10"/>
    <property type="match status" value="1"/>
</dbReference>
<evidence type="ECO:0000313" key="1">
    <source>
        <dbReference type="EMBL" id="HEF64527.1"/>
    </source>
</evidence>